<feature type="region of interest" description="Disordered" evidence="1">
    <location>
        <begin position="716"/>
        <end position="768"/>
    </location>
</feature>
<dbReference type="EMBL" id="JAPDRK010000022">
    <property type="protein sequence ID" value="KAJ9603485.1"/>
    <property type="molecule type" value="Genomic_DNA"/>
</dbReference>
<accession>A0AA39CCS0</accession>
<proteinExistence type="predicted"/>
<dbReference type="Proteomes" id="UP001172673">
    <property type="component" value="Unassembled WGS sequence"/>
</dbReference>
<reference evidence="2" key="1">
    <citation type="submission" date="2022-10" db="EMBL/GenBank/DDBJ databases">
        <title>Culturing micro-colonial fungi from biological soil crusts in the Mojave desert and describing Neophaeococcomyces mojavensis, and introducing the new genera and species Taxawa tesnikishii.</title>
        <authorList>
            <person name="Kurbessoian T."/>
            <person name="Stajich J.E."/>
        </authorList>
    </citation>
    <scope>NUCLEOTIDE SEQUENCE</scope>
    <source>
        <strain evidence="2">TK_41</strain>
    </source>
</reference>
<organism evidence="2 3">
    <name type="scientific">Cladophialophora chaetospira</name>
    <dbReference type="NCBI Taxonomy" id="386627"/>
    <lineage>
        <taxon>Eukaryota</taxon>
        <taxon>Fungi</taxon>
        <taxon>Dikarya</taxon>
        <taxon>Ascomycota</taxon>
        <taxon>Pezizomycotina</taxon>
        <taxon>Eurotiomycetes</taxon>
        <taxon>Chaetothyriomycetidae</taxon>
        <taxon>Chaetothyriales</taxon>
        <taxon>Herpotrichiellaceae</taxon>
        <taxon>Cladophialophora</taxon>
    </lineage>
</organism>
<feature type="compositionally biased region" description="Acidic residues" evidence="1">
    <location>
        <begin position="157"/>
        <end position="169"/>
    </location>
</feature>
<evidence type="ECO:0000313" key="3">
    <source>
        <dbReference type="Proteomes" id="UP001172673"/>
    </source>
</evidence>
<evidence type="ECO:0000313" key="2">
    <source>
        <dbReference type="EMBL" id="KAJ9603485.1"/>
    </source>
</evidence>
<feature type="compositionally biased region" description="Polar residues" evidence="1">
    <location>
        <begin position="131"/>
        <end position="144"/>
    </location>
</feature>
<protein>
    <submittedName>
        <fullName evidence="2">Uncharacterized protein</fullName>
    </submittedName>
</protein>
<keyword evidence="3" id="KW-1185">Reference proteome</keyword>
<feature type="compositionally biased region" description="Basic and acidic residues" evidence="1">
    <location>
        <begin position="147"/>
        <end position="156"/>
    </location>
</feature>
<evidence type="ECO:0000256" key="1">
    <source>
        <dbReference type="SAM" id="MobiDB-lite"/>
    </source>
</evidence>
<sequence length="768" mass="85244">MSSPQQEKKPKKTINEFFKPSLKSTTSTVPAKRPSPSIEESEQAESSRKDEPTITTPKAKDKRKSNHETTRTPGSSAYSPFSAPGSRASLSIRSKTSHVKTPIPPPTTYKRASIFSSPSQRDATPKHPQAKTFSFSNLPTSTQAVVKDGKVIGVRDSDEDTDSLESLEDIFDRRKGGHTTSLSSSPGDDEEKLEAERVRTLSLFTSGPRKQEPLAGKAKIRELRAKEKTFTFNIASLMDDHFEDEEVENNVKKAREEADKATKAASADKNPRLDKKLLAAVATTDDGEHGAARLMDAVDRTEALTTEDVFLFFGVNGLNDWHDEEPFEDPFPGNAIPDQSWRDGDNESRSRAYVSGYMSEMATGRRIPDVALNWTFESVVLERSDEIRQSYIDCLQSASSSWTRTHVTAEEVQTVFQTLGADNNSLRDSVEIKPRHRLLKEPPRRDPKYLLAALDLFRVICSDMDFVALSKLTSVLCRLAIDAELMSDGHVSSKVEDLLALLLSLPDSETRTHVAERMLADIGKYLKAPSLQANLLSHILPTSPLACKVRILLAQVFLLGISTLKKSTFLTPKINLDKLSKHISTSADFDTKRRKTIDYIDLRARTHILDIAISDGGRPSTFPSRAEVIAFNKSVDVLADTIKTIEVAINDPGASHMSRTEAKDDLRALQTRLLFSVRTEVRPNRHIFDGKKIRDADEVRELERGKGFLDRFLGKKKEKTQQGGDQVVKEGDATGGLVAKDEKSVASEPSSARSETEKAIRRQLNLSP</sequence>
<dbReference type="AlphaFoldDB" id="A0AA39CCS0"/>
<gene>
    <name evidence="2" type="ORF">H2200_012263</name>
</gene>
<feature type="region of interest" description="Disordered" evidence="1">
    <location>
        <begin position="1"/>
        <end position="194"/>
    </location>
</feature>
<name>A0AA39CCS0_9EURO</name>
<comment type="caution">
    <text evidence="2">The sequence shown here is derived from an EMBL/GenBank/DDBJ whole genome shotgun (WGS) entry which is preliminary data.</text>
</comment>